<dbReference type="Proteomes" id="UP001500280">
    <property type="component" value="Unassembled WGS sequence"/>
</dbReference>
<keyword evidence="3" id="KW-1185">Reference proteome</keyword>
<dbReference type="Gene3D" id="3.40.50.1820">
    <property type="entry name" value="alpha/beta hydrolase"/>
    <property type="match status" value="1"/>
</dbReference>
<evidence type="ECO:0000313" key="2">
    <source>
        <dbReference type="EMBL" id="GAA1717481.1"/>
    </source>
</evidence>
<keyword evidence="1" id="KW-0472">Membrane</keyword>
<accession>A0ABN2J3Y0</accession>
<keyword evidence="1" id="KW-1133">Transmembrane helix</keyword>
<keyword evidence="1" id="KW-0812">Transmembrane</keyword>
<feature type="transmembrane region" description="Helical" evidence="1">
    <location>
        <begin position="86"/>
        <end position="106"/>
    </location>
</feature>
<evidence type="ECO:0000313" key="3">
    <source>
        <dbReference type="Proteomes" id="UP001500280"/>
    </source>
</evidence>
<protein>
    <submittedName>
        <fullName evidence="2">Alpha/beta hydrolase-fold protein</fullName>
    </submittedName>
</protein>
<name>A0ABN2J3Y0_9ACTN</name>
<dbReference type="InterPro" id="IPR000801">
    <property type="entry name" value="Esterase-like"/>
</dbReference>
<evidence type="ECO:0000256" key="1">
    <source>
        <dbReference type="SAM" id="Phobius"/>
    </source>
</evidence>
<comment type="caution">
    <text evidence="2">The sequence shown here is derived from an EMBL/GenBank/DDBJ whole genome shotgun (WGS) entry which is preliminary data.</text>
</comment>
<dbReference type="Pfam" id="PF00756">
    <property type="entry name" value="Esterase"/>
    <property type="match status" value="1"/>
</dbReference>
<dbReference type="InterPro" id="IPR029058">
    <property type="entry name" value="AB_hydrolase_fold"/>
</dbReference>
<feature type="transmembrane region" description="Helical" evidence="1">
    <location>
        <begin position="115"/>
        <end position="134"/>
    </location>
</feature>
<dbReference type="PANTHER" id="PTHR48098:SF1">
    <property type="entry name" value="DIACYLGLYCEROL ACYLTRANSFERASE_MYCOLYLTRANSFERASE AG85A"/>
    <property type="match status" value="1"/>
</dbReference>
<keyword evidence="2" id="KW-0378">Hydrolase</keyword>
<dbReference type="SUPFAM" id="SSF53474">
    <property type="entry name" value="alpha/beta-Hydrolases"/>
    <property type="match status" value="1"/>
</dbReference>
<feature type="transmembrane region" description="Helical" evidence="1">
    <location>
        <begin position="146"/>
        <end position="166"/>
    </location>
</feature>
<organism evidence="2 3">
    <name type="scientific">Kribbella yunnanensis</name>
    <dbReference type="NCBI Taxonomy" id="190194"/>
    <lineage>
        <taxon>Bacteria</taxon>
        <taxon>Bacillati</taxon>
        <taxon>Actinomycetota</taxon>
        <taxon>Actinomycetes</taxon>
        <taxon>Propionibacteriales</taxon>
        <taxon>Kribbellaceae</taxon>
        <taxon>Kribbella</taxon>
    </lineage>
</organism>
<dbReference type="GO" id="GO:0016787">
    <property type="term" value="F:hydrolase activity"/>
    <property type="evidence" value="ECO:0007669"/>
    <property type="project" value="UniProtKB-KW"/>
</dbReference>
<proteinExistence type="predicted"/>
<dbReference type="PANTHER" id="PTHR48098">
    <property type="entry name" value="ENTEROCHELIN ESTERASE-RELATED"/>
    <property type="match status" value="1"/>
</dbReference>
<reference evidence="2 3" key="1">
    <citation type="journal article" date="2019" name="Int. J. Syst. Evol. Microbiol.">
        <title>The Global Catalogue of Microorganisms (GCM) 10K type strain sequencing project: providing services to taxonomists for standard genome sequencing and annotation.</title>
        <authorList>
            <consortium name="The Broad Institute Genomics Platform"/>
            <consortium name="The Broad Institute Genome Sequencing Center for Infectious Disease"/>
            <person name="Wu L."/>
            <person name="Ma J."/>
        </authorList>
    </citation>
    <scope>NUCLEOTIDE SEQUENCE [LARGE SCALE GENOMIC DNA]</scope>
    <source>
        <strain evidence="2 3">JCM 14307</strain>
    </source>
</reference>
<dbReference type="EMBL" id="BAAANF010000027">
    <property type="protein sequence ID" value="GAA1717481.1"/>
    <property type="molecule type" value="Genomic_DNA"/>
</dbReference>
<gene>
    <name evidence="2" type="ORF">GCM10009745_77780</name>
</gene>
<sequence>MPTALDRFDSGRGGEALNRVGQIGGCQDKVIEQLSGHAPNRTTLRVRCDLGDIGCANRSRNLGVTRMDCSNREAEMGLAEVSLLGGWFPVALELVAAGLLVTAIGWRDRRWRTRVLPLVIGLSAVGALLASYPGAELAGITDPLPFGVWFWFGVGLTALVVLIAGWQSAQWWRRGIAVLAIGVATVVCANQVNQFVGYYPTIDAAVSDWTDAPLPGQVSMTGLAQDSGGHTLPKAGKLVSVDIPATYSGFDHRAELVYLPPVWFRSKHHPALPVVEVIGGERGAPHDWVRLGNAVHVADAYAQRHHGFAPILVFVDATASFDNDTECVDGPRGNAATHLDRDVPQYVEKTFGASRNPAQWAVAGFSMGGTCAIDLVVEHPDTFTHFVDISGDLEPNSGDDHDTLIQLYGGSVASEQANEPLKVMQAHGKYTGVSGMFLTSTAEKTHQREAHQLSRQAAKVGIPSTVQVSPGSHVWQFAGPAFAKSFPWLVSQLTPTHHRSA</sequence>
<dbReference type="InterPro" id="IPR050583">
    <property type="entry name" value="Mycobacterial_A85_antigen"/>
</dbReference>